<feature type="compositionally biased region" description="Polar residues" evidence="13">
    <location>
        <begin position="265"/>
        <end position="280"/>
    </location>
</feature>
<keyword evidence="5" id="KW-0808">Transferase</keyword>
<keyword evidence="7" id="KW-0547">Nucleotide-binding</keyword>
<evidence type="ECO:0000256" key="4">
    <source>
        <dbReference type="ARBA" id="ARBA00022527"/>
    </source>
</evidence>
<feature type="region of interest" description="Disordered" evidence="13">
    <location>
        <begin position="586"/>
        <end position="608"/>
    </location>
</feature>
<comment type="catalytic activity">
    <reaction evidence="12">
        <text>L-seryl-[protein] + ATP = O-phospho-L-seryl-[protein] + ADP + H(+)</text>
        <dbReference type="Rhea" id="RHEA:17989"/>
        <dbReference type="Rhea" id="RHEA-COMP:9863"/>
        <dbReference type="Rhea" id="RHEA-COMP:11604"/>
        <dbReference type="ChEBI" id="CHEBI:15378"/>
        <dbReference type="ChEBI" id="CHEBI:29999"/>
        <dbReference type="ChEBI" id="CHEBI:30616"/>
        <dbReference type="ChEBI" id="CHEBI:83421"/>
        <dbReference type="ChEBI" id="CHEBI:456216"/>
        <dbReference type="EC" id="2.7.11.1"/>
    </reaction>
</comment>
<feature type="compositionally biased region" description="Basic and acidic residues" evidence="13">
    <location>
        <begin position="243"/>
        <end position="262"/>
    </location>
</feature>
<dbReference type="Gene3D" id="1.10.510.10">
    <property type="entry name" value="Transferase(Phosphotransferase) domain 1"/>
    <property type="match status" value="2"/>
</dbReference>
<dbReference type="GO" id="GO:0046872">
    <property type="term" value="F:metal ion binding"/>
    <property type="evidence" value="ECO:0007669"/>
    <property type="project" value="UniProtKB-KW"/>
</dbReference>
<dbReference type="SUPFAM" id="SSF56112">
    <property type="entry name" value="Protein kinase-like (PK-like)"/>
    <property type="match status" value="1"/>
</dbReference>
<dbReference type="PANTHER" id="PTHR24346:SF36">
    <property type="entry name" value="SERINE_THREONINE-PROTEIN KINASE BRSK1 ISOFORM X1-RELATED"/>
    <property type="match status" value="1"/>
</dbReference>
<evidence type="ECO:0000256" key="6">
    <source>
        <dbReference type="ARBA" id="ARBA00022723"/>
    </source>
</evidence>
<evidence type="ECO:0000256" key="9">
    <source>
        <dbReference type="ARBA" id="ARBA00022840"/>
    </source>
</evidence>
<keyword evidence="6" id="KW-0479">Metal-binding</keyword>
<dbReference type="GO" id="GO:0005524">
    <property type="term" value="F:ATP binding"/>
    <property type="evidence" value="ECO:0007669"/>
    <property type="project" value="UniProtKB-KW"/>
</dbReference>
<keyword evidence="8" id="KW-0418">Kinase</keyword>
<comment type="caution">
    <text evidence="15">The sequence shown here is derived from an EMBL/GenBank/DDBJ whole genome shotgun (WGS) entry which is preliminary data.</text>
</comment>
<dbReference type="GO" id="GO:0005737">
    <property type="term" value="C:cytoplasm"/>
    <property type="evidence" value="ECO:0007669"/>
    <property type="project" value="TreeGrafter"/>
</dbReference>
<dbReference type="GO" id="GO:0035556">
    <property type="term" value="P:intracellular signal transduction"/>
    <property type="evidence" value="ECO:0007669"/>
    <property type="project" value="TreeGrafter"/>
</dbReference>
<feature type="region of interest" description="Disordered" evidence="13">
    <location>
        <begin position="651"/>
        <end position="678"/>
    </location>
</feature>
<dbReference type="InterPro" id="IPR000719">
    <property type="entry name" value="Prot_kinase_dom"/>
</dbReference>
<comment type="cofactor">
    <cofactor evidence="1">
        <name>Mg(2+)</name>
        <dbReference type="ChEBI" id="CHEBI:18420"/>
    </cofactor>
</comment>
<dbReference type="InterPro" id="IPR048622">
    <property type="entry name" value="BRSK1_2-like_UBA"/>
</dbReference>
<evidence type="ECO:0000256" key="13">
    <source>
        <dbReference type="SAM" id="MobiDB-lite"/>
    </source>
</evidence>
<dbReference type="Proteomes" id="UP001162156">
    <property type="component" value="Unassembled WGS sequence"/>
</dbReference>
<organism evidence="15 16">
    <name type="scientific">Rhamnusium bicolor</name>
    <dbReference type="NCBI Taxonomy" id="1586634"/>
    <lineage>
        <taxon>Eukaryota</taxon>
        <taxon>Metazoa</taxon>
        <taxon>Ecdysozoa</taxon>
        <taxon>Arthropoda</taxon>
        <taxon>Hexapoda</taxon>
        <taxon>Insecta</taxon>
        <taxon>Pterygota</taxon>
        <taxon>Neoptera</taxon>
        <taxon>Endopterygota</taxon>
        <taxon>Coleoptera</taxon>
        <taxon>Polyphaga</taxon>
        <taxon>Cucujiformia</taxon>
        <taxon>Chrysomeloidea</taxon>
        <taxon>Cerambycidae</taxon>
        <taxon>Lepturinae</taxon>
        <taxon>Rhagiini</taxon>
        <taxon>Rhamnusium</taxon>
    </lineage>
</organism>
<feature type="domain" description="Protein kinase" evidence="14">
    <location>
        <begin position="1"/>
        <end position="245"/>
    </location>
</feature>
<sequence length="697" mass="77685">MVEREIAIMKLIDHPHVLGLTDVYENKKYLYLVLEHVSGGELFDYLVKKGRLTPKEARRFFRQIISALDFCHSHSIWGKNTMGEERMSGRAGSFCTPFLVGALPFDDDNLRQLLEKVKRGVFHIPHFVPPDCQTLLRGMIEVNPDKRLTLTDINKHQWVTAGGKGELELELPMMEVVQTHVLPSIEAVDPDVLQAICSLGCFKEKEKLIQHLLSPSHNTEKVIYFLLLERKRRRPACEDESESVLRIRNTESQDPPKKRIDTCRVNGQSAIQFGQISEGSPMTPRRSHYKRHHARRSPSTGSTHSSLSIHSPTRSSGASSPVMFNSNMTPTNTHSGMSSPVGQRTPSHHAHRSSTHVTSNTHVTVTPPPSTPTHHRANSSGGTSVSSVMSLTSPENDTTSLVTGPTILTPMTPPGSPHSSTTSHHWRSRLTTIKNSFLGSPRFHRRKLQASSEEVHLTPESSPELTKKSWFGSLMTTEKDETFTILVKGKPLATVKADLIHAFLSIAELSHSVSSPMSFRVEYKRGTTGPAMFQRHVRFQVDISTITKQSGDNTKEHLYAITFTLLSGNIRRFRRVCEHIQAQVCTRRPPPSPRAQRKFTTELSESSSCGSDSSELYLNARQLNVLQLEGSDLESECSVFDVRTATRDVARRASTNNNTETCEQTTPGTPKAVRSNSENTDSCEKKCITTMSGTSIA</sequence>
<keyword evidence="4" id="KW-0723">Serine/threonine-protein kinase</keyword>
<evidence type="ECO:0000256" key="7">
    <source>
        <dbReference type="ARBA" id="ARBA00022741"/>
    </source>
</evidence>
<protein>
    <recommendedName>
        <fullName evidence="3">non-specific serine/threonine protein kinase</fullName>
        <ecNumber evidence="3">2.7.11.1</ecNumber>
    </recommendedName>
</protein>
<dbReference type="Pfam" id="PF21115">
    <property type="entry name" value="UBA_BRSK"/>
    <property type="match status" value="1"/>
</dbReference>
<dbReference type="AlphaFoldDB" id="A0AAV8XL45"/>
<evidence type="ECO:0000256" key="12">
    <source>
        <dbReference type="ARBA" id="ARBA00048679"/>
    </source>
</evidence>
<name>A0AAV8XL45_9CUCU</name>
<keyword evidence="16" id="KW-1185">Reference proteome</keyword>
<evidence type="ECO:0000256" key="2">
    <source>
        <dbReference type="ARBA" id="ARBA00006234"/>
    </source>
</evidence>
<dbReference type="PANTHER" id="PTHR24346">
    <property type="entry name" value="MAP/MICROTUBULE AFFINITY-REGULATING KINASE"/>
    <property type="match status" value="1"/>
</dbReference>
<dbReference type="Pfam" id="PF21122">
    <property type="entry name" value="KA1_BRSK"/>
    <property type="match status" value="1"/>
</dbReference>
<reference evidence="15" key="1">
    <citation type="journal article" date="2023" name="Insect Mol. Biol.">
        <title>Genome sequencing provides insights into the evolution of gene families encoding plant cell wall-degrading enzymes in longhorned beetles.</title>
        <authorList>
            <person name="Shin N.R."/>
            <person name="Okamura Y."/>
            <person name="Kirsch R."/>
            <person name="Pauchet Y."/>
        </authorList>
    </citation>
    <scope>NUCLEOTIDE SEQUENCE</scope>
    <source>
        <strain evidence="15">RBIC_L_NR</strain>
    </source>
</reference>
<evidence type="ECO:0000256" key="11">
    <source>
        <dbReference type="ARBA" id="ARBA00047899"/>
    </source>
</evidence>
<feature type="compositionally biased region" description="Basic residues" evidence="13">
    <location>
        <begin position="285"/>
        <end position="296"/>
    </location>
</feature>
<feature type="compositionally biased region" description="Low complexity" evidence="13">
    <location>
        <begin position="652"/>
        <end position="666"/>
    </location>
</feature>
<dbReference type="GO" id="GO:0004674">
    <property type="term" value="F:protein serine/threonine kinase activity"/>
    <property type="evidence" value="ECO:0007669"/>
    <property type="project" value="UniProtKB-KW"/>
</dbReference>
<feature type="compositionally biased region" description="Polar residues" evidence="13">
    <location>
        <begin position="314"/>
        <end position="345"/>
    </location>
</feature>
<keyword evidence="9" id="KW-0067">ATP-binding</keyword>
<evidence type="ECO:0000313" key="15">
    <source>
        <dbReference type="EMBL" id="KAJ8939297.1"/>
    </source>
</evidence>
<feature type="region of interest" description="Disordered" evidence="13">
    <location>
        <begin position="237"/>
        <end position="426"/>
    </location>
</feature>
<dbReference type="Pfam" id="PF00069">
    <property type="entry name" value="Pkinase"/>
    <property type="match status" value="1"/>
</dbReference>
<comment type="catalytic activity">
    <reaction evidence="11">
        <text>L-threonyl-[protein] + ATP = O-phospho-L-threonyl-[protein] + ADP + H(+)</text>
        <dbReference type="Rhea" id="RHEA:46608"/>
        <dbReference type="Rhea" id="RHEA-COMP:11060"/>
        <dbReference type="Rhea" id="RHEA-COMP:11605"/>
        <dbReference type="ChEBI" id="CHEBI:15378"/>
        <dbReference type="ChEBI" id="CHEBI:30013"/>
        <dbReference type="ChEBI" id="CHEBI:30616"/>
        <dbReference type="ChEBI" id="CHEBI:61977"/>
        <dbReference type="ChEBI" id="CHEBI:456216"/>
        <dbReference type="EC" id="2.7.11.1"/>
    </reaction>
</comment>
<evidence type="ECO:0000313" key="16">
    <source>
        <dbReference type="Proteomes" id="UP001162156"/>
    </source>
</evidence>
<accession>A0AAV8XL45</accession>
<dbReference type="PROSITE" id="PS50011">
    <property type="entry name" value="PROTEIN_KINASE_DOM"/>
    <property type="match status" value="1"/>
</dbReference>
<dbReference type="EC" id="2.7.11.1" evidence="3"/>
<evidence type="ECO:0000256" key="5">
    <source>
        <dbReference type="ARBA" id="ARBA00022679"/>
    </source>
</evidence>
<feature type="compositionally biased region" description="Low complexity" evidence="13">
    <location>
        <begin position="297"/>
        <end position="313"/>
    </location>
</feature>
<dbReference type="Gene3D" id="3.30.200.20">
    <property type="entry name" value="Phosphorylase Kinase, domain 1"/>
    <property type="match status" value="1"/>
</dbReference>
<dbReference type="CDD" id="cd14340">
    <property type="entry name" value="UBA_BRSK"/>
    <property type="match status" value="1"/>
</dbReference>
<dbReference type="EMBL" id="JANEYF010003098">
    <property type="protein sequence ID" value="KAJ8939297.1"/>
    <property type="molecule type" value="Genomic_DNA"/>
</dbReference>
<dbReference type="InterPro" id="IPR011009">
    <property type="entry name" value="Kinase-like_dom_sf"/>
</dbReference>
<keyword evidence="10" id="KW-0460">Magnesium</keyword>
<feature type="compositionally biased region" description="Low complexity" evidence="13">
    <location>
        <begin position="355"/>
        <end position="365"/>
    </location>
</feature>
<evidence type="ECO:0000256" key="10">
    <source>
        <dbReference type="ARBA" id="ARBA00022842"/>
    </source>
</evidence>
<proteinExistence type="inferred from homology"/>
<feature type="compositionally biased region" description="Low complexity" evidence="13">
    <location>
        <begin position="379"/>
        <end position="393"/>
    </location>
</feature>
<gene>
    <name evidence="15" type="ORF">NQ314_011154</name>
</gene>
<feature type="compositionally biased region" description="Polar residues" evidence="13">
    <location>
        <begin position="394"/>
        <end position="403"/>
    </location>
</feature>
<evidence type="ECO:0000259" key="14">
    <source>
        <dbReference type="PROSITE" id="PS50011"/>
    </source>
</evidence>
<evidence type="ECO:0000256" key="3">
    <source>
        <dbReference type="ARBA" id="ARBA00012513"/>
    </source>
</evidence>
<evidence type="ECO:0000256" key="8">
    <source>
        <dbReference type="ARBA" id="ARBA00022777"/>
    </source>
</evidence>
<comment type="similarity">
    <text evidence="2">Belongs to the protein kinase superfamily. CAMK Ser/Thr protein kinase family. SNF1 subfamily.</text>
</comment>
<evidence type="ECO:0000256" key="1">
    <source>
        <dbReference type="ARBA" id="ARBA00001946"/>
    </source>
</evidence>